<keyword evidence="2" id="KW-0732">Signal</keyword>
<dbReference type="Pfam" id="PF00149">
    <property type="entry name" value="Metallophos"/>
    <property type="match status" value="1"/>
</dbReference>
<proteinExistence type="predicted"/>
<feature type="domain" description="Calcineurin-like phosphoesterase" evidence="3">
    <location>
        <begin position="58"/>
        <end position="206"/>
    </location>
</feature>
<dbReference type="SUPFAM" id="SSF56300">
    <property type="entry name" value="Metallo-dependent phosphatases"/>
    <property type="match status" value="1"/>
</dbReference>
<dbReference type="InterPro" id="IPR029052">
    <property type="entry name" value="Metallo-depent_PP-like"/>
</dbReference>
<reference evidence="4" key="1">
    <citation type="submission" date="2014-11" db="EMBL/GenBank/DDBJ databases">
        <authorList>
            <person name="Otto D Thomas"/>
            <person name="Naeem Raeece"/>
        </authorList>
    </citation>
    <scope>NUCLEOTIDE SEQUENCE</scope>
</reference>
<dbReference type="PANTHER" id="PTHR32440:SF0">
    <property type="entry name" value="PHOSPHATASE DCR2-RELATED"/>
    <property type="match status" value="1"/>
</dbReference>
<evidence type="ECO:0000313" key="4">
    <source>
        <dbReference type="EMBL" id="CEM52455.1"/>
    </source>
</evidence>
<dbReference type="VEuPathDB" id="CryptoDB:Cvel_11280"/>
<organism evidence="4">
    <name type="scientific">Chromera velia CCMP2878</name>
    <dbReference type="NCBI Taxonomy" id="1169474"/>
    <lineage>
        <taxon>Eukaryota</taxon>
        <taxon>Sar</taxon>
        <taxon>Alveolata</taxon>
        <taxon>Colpodellida</taxon>
        <taxon>Chromeraceae</taxon>
        <taxon>Chromera</taxon>
    </lineage>
</organism>
<evidence type="ECO:0000256" key="2">
    <source>
        <dbReference type="SAM" id="SignalP"/>
    </source>
</evidence>
<gene>
    <name evidence="4" type="ORF">Cvel_11280</name>
</gene>
<evidence type="ECO:0000256" key="1">
    <source>
        <dbReference type="SAM" id="MobiDB-lite"/>
    </source>
</evidence>
<dbReference type="Gene3D" id="3.60.21.10">
    <property type="match status" value="1"/>
</dbReference>
<dbReference type="AlphaFoldDB" id="A0A0G4I667"/>
<dbReference type="GO" id="GO:0005737">
    <property type="term" value="C:cytoplasm"/>
    <property type="evidence" value="ECO:0007669"/>
    <property type="project" value="TreeGrafter"/>
</dbReference>
<dbReference type="GO" id="GO:0016788">
    <property type="term" value="F:hydrolase activity, acting on ester bonds"/>
    <property type="evidence" value="ECO:0007669"/>
    <property type="project" value="TreeGrafter"/>
</dbReference>
<feature type="chain" id="PRO_5005192646" description="Calcineurin-like phosphoesterase domain-containing protein" evidence="2">
    <location>
        <begin position="21"/>
        <end position="636"/>
    </location>
</feature>
<feature type="signal peptide" evidence="2">
    <location>
        <begin position="1"/>
        <end position="20"/>
    </location>
</feature>
<dbReference type="InterPro" id="IPR004843">
    <property type="entry name" value="Calcineurin-like_PHP"/>
</dbReference>
<accession>A0A0G4I667</accession>
<dbReference type="EMBL" id="CDMZ01005254">
    <property type="protein sequence ID" value="CEM52455.1"/>
    <property type="molecule type" value="Genomic_DNA"/>
</dbReference>
<feature type="compositionally biased region" description="Low complexity" evidence="1">
    <location>
        <begin position="611"/>
        <end position="624"/>
    </location>
</feature>
<protein>
    <recommendedName>
        <fullName evidence="3">Calcineurin-like phosphoesterase domain-containing protein</fullName>
    </recommendedName>
</protein>
<name>A0A0G4I667_9ALVE</name>
<feature type="region of interest" description="Disordered" evidence="1">
    <location>
        <begin position="611"/>
        <end position="636"/>
    </location>
</feature>
<evidence type="ECO:0000259" key="3">
    <source>
        <dbReference type="Pfam" id="PF00149"/>
    </source>
</evidence>
<feature type="compositionally biased region" description="Pro residues" evidence="1">
    <location>
        <begin position="625"/>
        <end position="636"/>
    </location>
</feature>
<dbReference type="PANTHER" id="PTHR32440">
    <property type="entry name" value="PHOSPHATASE DCR2-RELATED-RELATED"/>
    <property type="match status" value="1"/>
</dbReference>
<feature type="region of interest" description="Disordered" evidence="1">
    <location>
        <begin position="547"/>
        <end position="593"/>
    </location>
</feature>
<sequence length="636" mass="68510">MSCFRLSLLVLLSSALQSFALRKAGFMQKVELAMGKKLGAGPEGGCEDLTFSVAGDTLRILAMSDFHFLPKEKDSCKKENVPDSLVVNSVKDGAPTGACSKATMDFIDKVTKKYIEQVDLVVINGDLINFNGVGFGESDLSKFLFEEPGYLKNFAERAHDLNVPVMVTLGNHDSPAMSCVNSKGLDSDGKGPSVLECDVSKDDITVDQTMREQRWASVQRKFNTKRKSICTSAPDKVHGAGNSYATALIGTHKVPLVFLDSGTGLQRNKQPYKDAVDSEALYDWVRPSQIQWMKSKIATANAKGIIFTHHPPAMTTEPVNTFADSFALEDNLVKLSGNMWVGSRNHGKPDQGEKGGKFEPQTFTCTGREEQTLIPAIRGISWSADPKENWKLMVEEKVCADTADKDKVCLGECPNGAEMAFFDGPTAQNSETLMQAASSSGKIAALISGHHHDNDYCAKSPDTNEILFCYGGTAGYTAATYGDSLEFGPRHPSEKLEHQVRMIHYTLPQDGRPSLTTWLVRDQYGVEATDGVDGVTEPSKEVYSKPVMIKGLPPLSPVPQESDRSAATEPSADAAPEVQESPNVDPPTESLHSRSNIPVVSVAVAAAAPAAVPSSLSAAATATVPSPPPQDSLPHK</sequence>
<dbReference type="PhylomeDB" id="A0A0G4I667"/>